<evidence type="ECO:0000256" key="6">
    <source>
        <dbReference type="ARBA" id="ARBA00057241"/>
    </source>
</evidence>
<dbReference type="SUPFAM" id="SSF55120">
    <property type="entry name" value="Pseudouridine synthase"/>
    <property type="match status" value="1"/>
</dbReference>
<dbReference type="Gene3D" id="3.30.2350.20">
    <property type="entry name" value="TruD, catalytic domain"/>
    <property type="match status" value="1"/>
</dbReference>
<evidence type="ECO:0000256" key="3">
    <source>
        <dbReference type="ARBA" id="ARBA00022664"/>
    </source>
</evidence>
<proteinExistence type="inferred from homology"/>
<reference evidence="10 11" key="1">
    <citation type="submission" date="2024-09" db="EMBL/GenBank/DDBJ databases">
        <title>A chromosome-level genome assembly of Gray's grenadier anchovy, Coilia grayii.</title>
        <authorList>
            <person name="Fu Z."/>
        </authorList>
    </citation>
    <scope>NUCLEOTIDE SEQUENCE [LARGE SCALE GENOMIC DNA]</scope>
    <source>
        <strain evidence="10">G4</strain>
        <tissue evidence="10">Muscle</tissue>
    </source>
</reference>
<comment type="catalytic activity">
    <reaction evidence="1">
        <text>a uridine in mRNA = a pseudouridine in mRNA</text>
        <dbReference type="Rhea" id="RHEA:56644"/>
        <dbReference type="Rhea" id="RHEA-COMP:14658"/>
        <dbReference type="Rhea" id="RHEA-COMP:14659"/>
        <dbReference type="ChEBI" id="CHEBI:65314"/>
        <dbReference type="ChEBI" id="CHEBI:65315"/>
    </reaction>
</comment>
<comment type="function">
    <text evidence="6">Pseudouridine synthase that catalyzes pseudouridylation of mRNAs.</text>
</comment>
<evidence type="ECO:0000256" key="2">
    <source>
        <dbReference type="ARBA" id="ARBA00007953"/>
    </source>
</evidence>
<dbReference type="EMBL" id="JBHFQA010000002">
    <property type="protein sequence ID" value="KAL2103126.1"/>
    <property type="molecule type" value="Genomic_DNA"/>
</dbReference>
<dbReference type="Pfam" id="PF25094">
    <property type="entry name" value="R3H_PUS7L"/>
    <property type="match status" value="1"/>
</dbReference>
<dbReference type="Pfam" id="PF23943">
    <property type="entry name" value="PUS7L_N"/>
    <property type="match status" value="1"/>
</dbReference>
<keyword evidence="5" id="KW-0413">Isomerase</keyword>
<dbReference type="Pfam" id="PF01142">
    <property type="entry name" value="TruD"/>
    <property type="match status" value="1"/>
</dbReference>
<dbReference type="Proteomes" id="UP001591681">
    <property type="component" value="Unassembled WGS sequence"/>
</dbReference>
<feature type="domain" description="TRUD" evidence="9">
    <location>
        <begin position="404"/>
        <end position="605"/>
    </location>
</feature>
<comment type="similarity">
    <text evidence="2">Belongs to the pseudouridine synthase TruD family.</text>
</comment>
<dbReference type="GO" id="GO:0001522">
    <property type="term" value="P:pseudouridine synthesis"/>
    <property type="evidence" value="ECO:0007669"/>
    <property type="project" value="UniProtKB-ARBA"/>
</dbReference>
<dbReference type="GO" id="GO:0008033">
    <property type="term" value="P:tRNA processing"/>
    <property type="evidence" value="ECO:0007669"/>
    <property type="project" value="UniProtKB-KW"/>
</dbReference>
<name>A0ABD1KVZ8_9TELE</name>
<gene>
    <name evidence="10" type="ORF">ACEWY4_002294</name>
</gene>
<sequence length="670" mass="74197">MAGHSPVLPSSFLSDNEGFIGTIKNCIQDFVVTEINMNGQLVTKTNHELSLCQLHEDNEICHKPKRSRIEENTTSTPPSEKATAIRGGIAQDKDDDNVGTLNSECFNLGLILGPSVSEQLDLFTTALKVEGSGRVHEDGKTATGHLSLGSFSDKTQRACVHRAVRYNYPFLMTVTNQEEIVVKENPDFKKLSSLVSEEECEDFFRFLDAKVSGTTFTFKPDASKEHRTSVHHFLMGRLGKLVETKSFTNENGSAITVRLRERRRSHKKRPAGDADCEDVTYTGFVLRKENLETLEAISYMAAALCVLPSDFSYAGTKDKRAVTFQNMVVKKVSPQQLKEKASEFEPRGMRLSHIHAVSDPLHLGRLQGNHFDLVVRDLKCHDNSCHSDLGTLVNKAVENTKLRGFVNYYGPQRFGRAQRVQADQVGLALLTEDMEAAIKLFFTPDDEDDLPNKAKCHFLNTSSAKEALALMPGYKARERLMLRALHRYGTGPEGSAHAWLSLPHAMRAFYPHAYCSRVWNQAAAHRLQVLGHKPTQGDLVWAAPGPRAGEDLEVHVVTAAEAEGGVFSLEQVRKHFSLSLSLSLSFSLSLSLSLSLEQVRKHFSLSLFLPLSIPLSLSHLNRCANTSLSPSLYPSLSLSHLNRCANTSLSLSLYPSLSLSLPLSIPLSLT</sequence>
<dbReference type="PANTHER" id="PTHR13326">
    <property type="entry name" value="TRNA PSEUDOURIDINE SYNTHASE D"/>
    <property type="match status" value="1"/>
</dbReference>
<evidence type="ECO:0000256" key="7">
    <source>
        <dbReference type="ARBA" id="ARBA00067866"/>
    </source>
</evidence>
<dbReference type="GO" id="GO:0009982">
    <property type="term" value="F:pseudouridine synthase activity"/>
    <property type="evidence" value="ECO:0007669"/>
    <property type="project" value="UniProtKB-ARBA"/>
</dbReference>
<dbReference type="InterPro" id="IPR042214">
    <property type="entry name" value="TruD_catalytic"/>
</dbReference>
<keyword evidence="11" id="KW-1185">Reference proteome</keyword>
<dbReference type="FunFam" id="3.30.70.3160:FF:000001">
    <property type="entry name" value="Probable tRNA pseudouridine synthase D"/>
    <property type="match status" value="1"/>
</dbReference>
<organism evidence="10 11">
    <name type="scientific">Coilia grayii</name>
    <name type="common">Gray's grenadier anchovy</name>
    <dbReference type="NCBI Taxonomy" id="363190"/>
    <lineage>
        <taxon>Eukaryota</taxon>
        <taxon>Metazoa</taxon>
        <taxon>Chordata</taxon>
        <taxon>Craniata</taxon>
        <taxon>Vertebrata</taxon>
        <taxon>Euteleostomi</taxon>
        <taxon>Actinopterygii</taxon>
        <taxon>Neopterygii</taxon>
        <taxon>Teleostei</taxon>
        <taxon>Clupei</taxon>
        <taxon>Clupeiformes</taxon>
        <taxon>Clupeoidei</taxon>
        <taxon>Engraulidae</taxon>
        <taxon>Coilinae</taxon>
        <taxon>Coilia</taxon>
    </lineage>
</organism>
<evidence type="ECO:0000259" key="9">
    <source>
        <dbReference type="PROSITE" id="PS50984"/>
    </source>
</evidence>
<dbReference type="FunFam" id="3.30.2350.20:FF:000005">
    <property type="entry name" value="pseudouridylate synthase 7 homolog-like protein"/>
    <property type="match status" value="1"/>
</dbReference>
<protein>
    <recommendedName>
        <fullName evidence="7">Pseudouridylate synthase PUS7L</fullName>
    </recommendedName>
    <alternativeName>
        <fullName evidence="8">Pseudouridylate synthase 7 homolog-like protein</fullName>
    </alternativeName>
</protein>
<dbReference type="InterPro" id="IPR001656">
    <property type="entry name" value="PsdUridine_synth_TruD"/>
</dbReference>
<dbReference type="GO" id="GO:0006397">
    <property type="term" value="P:mRNA processing"/>
    <property type="evidence" value="ECO:0007669"/>
    <property type="project" value="UniProtKB-KW"/>
</dbReference>
<evidence type="ECO:0000256" key="4">
    <source>
        <dbReference type="ARBA" id="ARBA00022694"/>
    </source>
</evidence>
<dbReference type="AlphaFoldDB" id="A0ABD1KVZ8"/>
<evidence type="ECO:0000313" key="11">
    <source>
        <dbReference type="Proteomes" id="UP001591681"/>
    </source>
</evidence>
<keyword evidence="3" id="KW-0507">mRNA processing</keyword>
<dbReference type="InterPro" id="IPR056963">
    <property type="entry name" value="PUS7L_N"/>
</dbReference>
<dbReference type="PROSITE" id="PS50984">
    <property type="entry name" value="TRUD"/>
    <property type="match status" value="1"/>
</dbReference>
<dbReference type="CDD" id="cd02576">
    <property type="entry name" value="PseudoU_synth_ScPUS7"/>
    <property type="match status" value="1"/>
</dbReference>
<dbReference type="InterPro" id="IPR020103">
    <property type="entry name" value="PsdUridine_synth_cat_dom_sf"/>
</dbReference>
<dbReference type="PANTHER" id="PTHR13326:SF21">
    <property type="entry name" value="PSEUDOURIDYLATE SYNTHASE PUS7L"/>
    <property type="match status" value="1"/>
</dbReference>
<evidence type="ECO:0000256" key="5">
    <source>
        <dbReference type="ARBA" id="ARBA00023235"/>
    </source>
</evidence>
<keyword evidence="4" id="KW-0819">tRNA processing</keyword>
<evidence type="ECO:0000256" key="8">
    <source>
        <dbReference type="ARBA" id="ARBA00079696"/>
    </source>
</evidence>
<accession>A0ABD1KVZ8</accession>
<evidence type="ECO:0000313" key="10">
    <source>
        <dbReference type="EMBL" id="KAL2103126.1"/>
    </source>
</evidence>
<evidence type="ECO:0000256" key="1">
    <source>
        <dbReference type="ARBA" id="ARBA00001166"/>
    </source>
</evidence>
<dbReference type="Gene3D" id="3.30.70.3160">
    <property type="match status" value="1"/>
</dbReference>
<dbReference type="Gene3D" id="1.10.1510.30">
    <property type="match status" value="1"/>
</dbReference>
<dbReference type="InterPro" id="IPR011760">
    <property type="entry name" value="PsdUridine_synth_TruD_insert"/>
</dbReference>
<comment type="caution">
    <text evidence="10">The sequence shown here is derived from an EMBL/GenBank/DDBJ whole genome shotgun (WGS) entry which is preliminary data.</text>
</comment>
<dbReference type="InterPro" id="IPR056961">
    <property type="entry name" value="R3H_PUS7L"/>
</dbReference>